<organism evidence="2 3">
    <name type="scientific">Heterorhabditis bacteriophora</name>
    <name type="common">Entomopathogenic nematode worm</name>
    <dbReference type="NCBI Taxonomy" id="37862"/>
    <lineage>
        <taxon>Eukaryota</taxon>
        <taxon>Metazoa</taxon>
        <taxon>Ecdysozoa</taxon>
        <taxon>Nematoda</taxon>
        <taxon>Chromadorea</taxon>
        <taxon>Rhabditida</taxon>
        <taxon>Rhabditina</taxon>
        <taxon>Rhabditomorpha</taxon>
        <taxon>Strongyloidea</taxon>
        <taxon>Heterorhabditidae</taxon>
        <taxon>Heterorhabditis</taxon>
    </lineage>
</organism>
<protein>
    <submittedName>
        <fullName evidence="3">7TM_GPCR_Srx domain-containing protein</fullName>
    </submittedName>
</protein>
<keyword evidence="1" id="KW-0472">Membrane</keyword>
<keyword evidence="2" id="KW-1185">Reference proteome</keyword>
<evidence type="ECO:0000256" key="1">
    <source>
        <dbReference type="SAM" id="Phobius"/>
    </source>
</evidence>
<dbReference type="Proteomes" id="UP000095283">
    <property type="component" value="Unplaced"/>
</dbReference>
<feature type="transmembrane region" description="Helical" evidence="1">
    <location>
        <begin position="20"/>
        <end position="41"/>
    </location>
</feature>
<keyword evidence="1" id="KW-1133">Transmembrane helix</keyword>
<proteinExistence type="predicted"/>
<dbReference type="WBParaSite" id="Hba_08327">
    <property type="protein sequence ID" value="Hba_08327"/>
    <property type="gene ID" value="Hba_08327"/>
</dbReference>
<keyword evidence="1" id="KW-0812">Transmembrane</keyword>
<evidence type="ECO:0000313" key="3">
    <source>
        <dbReference type="WBParaSite" id="Hba_08327"/>
    </source>
</evidence>
<reference evidence="3" key="1">
    <citation type="submission" date="2016-11" db="UniProtKB">
        <authorList>
            <consortium name="WormBaseParasite"/>
        </authorList>
    </citation>
    <scope>IDENTIFICATION</scope>
</reference>
<accession>A0A1I7WT17</accession>
<evidence type="ECO:0000313" key="2">
    <source>
        <dbReference type="Proteomes" id="UP000095283"/>
    </source>
</evidence>
<name>A0A1I7WT17_HETBA</name>
<dbReference type="AlphaFoldDB" id="A0A1I7WT17"/>
<sequence length="46" mass="5599">MDRILFSFFFPLMYKIKISITFIVESVHVGIQYFPILYFFIGKPYQ</sequence>